<dbReference type="InterPro" id="IPR007473">
    <property type="entry name" value="RlmJ"/>
</dbReference>
<proteinExistence type="inferred from homology"/>
<feature type="active site" description="Proton acceptor" evidence="1">
    <location>
        <position position="169"/>
    </location>
</feature>
<comment type="function">
    <text evidence="1">Specifically methylates the adenine in position 2030 of 23S rRNA.</text>
</comment>
<protein>
    <recommendedName>
        <fullName evidence="1">Ribosomal RNA large subunit methyltransferase J</fullName>
        <ecNumber evidence="1">2.1.1.266</ecNumber>
    </recommendedName>
    <alternativeName>
        <fullName evidence="1">23S rRNA (adenine(2030)-N6)-methyltransferase</fullName>
    </alternativeName>
    <alternativeName>
        <fullName evidence="1">23S rRNA m6A2030 methyltransferase</fullName>
    </alternativeName>
</protein>
<dbReference type="EMBL" id="CP011568">
    <property type="protein sequence ID" value="AKJ68335.1"/>
    <property type="molecule type" value="Genomic_DNA"/>
</dbReference>
<dbReference type="AlphaFoldDB" id="A0A0G3EMW5"/>
<dbReference type="GO" id="GO:0036307">
    <property type="term" value="F:23S rRNA (adenine(2030)-N(6))-methyltransferase activity"/>
    <property type="evidence" value="ECO:0007669"/>
    <property type="project" value="UniProtKB-UniRule"/>
</dbReference>
<organism evidence="2 3">
    <name type="scientific">Pandoraea thiooxydans</name>
    <dbReference type="NCBI Taxonomy" id="445709"/>
    <lineage>
        <taxon>Bacteria</taxon>
        <taxon>Pseudomonadati</taxon>
        <taxon>Pseudomonadota</taxon>
        <taxon>Betaproteobacteria</taxon>
        <taxon>Burkholderiales</taxon>
        <taxon>Burkholderiaceae</taxon>
        <taxon>Pandoraea</taxon>
    </lineage>
</organism>
<keyword evidence="3" id="KW-1185">Reference proteome</keyword>
<dbReference type="EC" id="2.1.1.266" evidence="1"/>
<keyword evidence="1" id="KW-0949">S-adenosyl-L-methionine</keyword>
<feature type="binding site" evidence="1">
    <location>
        <position position="169"/>
    </location>
    <ligand>
        <name>S-adenosyl-L-methionine</name>
        <dbReference type="ChEBI" id="CHEBI:59789"/>
    </ligand>
</feature>
<name>A0A0G3EMW5_9BURK</name>
<gene>
    <name evidence="1" type="primary">rlmJ</name>
    <name evidence="2" type="ORF">ABW99_09015</name>
</gene>
<feature type="binding site" evidence="1">
    <location>
        <position position="118"/>
    </location>
    <ligand>
        <name>S-adenosyl-L-methionine</name>
        <dbReference type="ChEBI" id="CHEBI:59789"/>
    </ligand>
</feature>
<dbReference type="HAMAP" id="MF_00934">
    <property type="entry name" value="23SrRNA_methyltr_J"/>
    <property type="match status" value="1"/>
</dbReference>
<dbReference type="PATRIC" id="fig|445709.3.peg.1928"/>
<keyword evidence="1" id="KW-0698">rRNA processing</keyword>
<dbReference type="RefSeq" id="WP_047214158.1">
    <property type="nucleotide sequence ID" value="NZ_CP011568.3"/>
</dbReference>
<dbReference type="Pfam" id="PF04378">
    <property type="entry name" value="RsmJ"/>
    <property type="match status" value="1"/>
</dbReference>
<dbReference type="GO" id="GO:0070475">
    <property type="term" value="P:rRNA base methylation"/>
    <property type="evidence" value="ECO:0007669"/>
    <property type="project" value="UniProtKB-UniRule"/>
</dbReference>
<dbReference type="GO" id="GO:0003723">
    <property type="term" value="F:RNA binding"/>
    <property type="evidence" value="ECO:0007669"/>
    <property type="project" value="UniProtKB-UniRule"/>
</dbReference>
<dbReference type="PANTHER" id="PTHR37426">
    <property type="entry name" value="RIBOSOMAL RNA LARGE SUBUNIT METHYLTRANSFERASE J"/>
    <property type="match status" value="1"/>
</dbReference>
<feature type="binding site" evidence="1">
    <location>
        <position position="100"/>
    </location>
    <ligand>
        <name>S-adenosyl-L-methionine</name>
        <dbReference type="ChEBI" id="CHEBI:59789"/>
    </ligand>
</feature>
<evidence type="ECO:0000256" key="1">
    <source>
        <dbReference type="HAMAP-Rule" id="MF_00934"/>
    </source>
</evidence>
<dbReference type="STRING" id="445709.ABW99_09015"/>
<reference evidence="3" key="1">
    <citation type="submission" date="2015-06" db="EMBL/GenBank/DDBJ databases">
        <authorList>
            <person name="Lim Y.L."/>
            <person name="Ee R."/>
            <person name="Yong D."/>
            <person name="How K.Y."/>
            <person name="Yin W.F."/>
            <person name="Chan K.G."/>
        </authorList>
    </citation>
    <scope>NUCLEOTIDE SEQUENCE [LARGE SCALE GENOMIC DNA]</scope>
    <source>
        <strain evidence="3">DSM 25325</strain>
    </source>
</reference>
<accession>A0A0G3EMW5</accession>
<sequence length="285" mass="32670">MFSYRHAFHAGNHADVLKHCIVVQLLEYLGQKDTPFWYIDTHAGAGGYALESEWAKKNAEYQSGITRLWDRQDLPPIVAEYVRLVREFNTDGKLRYYPGSPFLALQLLRETDRLRLFEMHGNENRALQDNFRPQGKSVARRTMFYEADGFASLKALLPPPPKRGLILIDPAYEDKQDYTRVVQTMQEALTRFPTGCYAIWYPQVQRRESIQLPERLKRLPLKSWLHASLTVQSPQAGGLGLHGSGMFIVNPPWTLRAALQEALPWLVKVLGQDKGAKYTLEGKQD</sequence>
<dbReference type="SUPFAM" id="SSF53335">
    <property type="entry name" value="S-adenosyl-L-methionine-dependent methyltransferases"/>
    <property type="match status" value="1"/>
</dbReference>
<dbReference type="Proteomes" id="UP000036700">
    <property type="component" value="Chromosome"/>
</dbReference>
<comment type="catalytic activity">
    <reaction evidence="1">
        <text>adenosine(2030) in 23S rRNA + S-adenosyl-L-methionine = N(6)-methyladenosine(2030) in 23S rRNA + S-adenosyl-L-homocysteine + H(+)</text>
        <dbReference type="Rhea" id="RHEA:43736"/>
        <dbReference type="Rhea" id="RHEA-COMP:10668"/>
        <dbReference type="Rhea" id="RHEA-COMP:10669"/>
        <dbReference type="ChEBI" id="CHEBI:15378"/>
        <dbReference type="ChEBI" id="CHEBI:57856"/>
        <dbReference type="ChEBI" id="CHEBI:59789"/>
        <dbReference type="ChEBI" id="CHEBI:74411"/>
        <dbReference type="ChEBI" id="CHEBI:74449"/>
        <dbReference type="EC" id="2.1.1.266"/>
    </reaction>
</comment>
<feature type="binding site" evidence="1">
    <location>
        <position position="42"/>
    </location>
    <ligand>
        <name>S-adenosyl-L-methionine</name>
        <dbReference type="ChEBI" id="CHEBI:59789"/>
    </ligand>
</feature>
<feature type="binding site" evidence="1">
    <location>
        <begin position="148"/>
        <end position="149"/>
    </location>
    <ligand>
        <name>S-adenosyl-L-methionine</name>
        <dbReference type="ChEBI" id="CHEBI:59789"/>
    </ligand>
</feature>
<dbReference type="Gene3D" id="3.40.50.150">
    <property type="entry name" value="Vaccinia Virus protein VP39"/>
    <property type="match status" value="1"/>
</dbReference>
<dbReference type="InterPro" id="IPR029063">
    <property type="entry name" value="SAM-dependent_MTases_sf"/>
</dbReference>
<comment type="similarity">
    <text evidence="1">Belongs to the RlmJ family.</text>
</comment>
<dbReference type="GO" id="GO:0005829">
    <property type="term" value="C:cytosol"/>
    <property type="evidence" value="ECO:0007669"/>
    <property type="project" value="TreeGrafter"/>
</dbReference>
<feature type="binding site" evidence="1">
    <location>
        <position position="19"/>
    </location>
    <ligand>
        <name>S-adenosyl-L-methionine</name>
        <dbReference type="ChEBI" id="CHEBI:59789"/>
    </ligand>
</feature>
<dbReference type="KEGG" id="ptx:ABW99_09015"/>
<feature type="site" description="Interaction with substrate rRNA" evidence="1">
    <location>
        <position position="4"/>
    </location>
</feature>
<keyword evidence="1" id="KW-0489">Methyltransferase</keyword>
<keyword evidence="1" id="KW-0694">RNA-binding</keyword>
<evidence type="ECO:0000313" key="3">
    <source>
        <dbReference type="Proteomes" id="UP000036700"/>
    </source>
</evidence>
<dbReference type="PANTHER" id="PTHR37426:SF1">
    <property type="entry name" value="RIBOSOMAL RNA LARGE SUBUNIT METHYLTRANSFERASE J"/>
    <property type="match status" value="1"/>
</dbReference>
<keyword evidence="1" id="KW-0808">Transferase</keyword>
<comment type="subunit">
    <text evidence="1">Monomer.</text>
</comment>
<evidence type="ECO:0000313" key="2">
    <source>
        <dbReference type="EMBL" id="AKJ68335.1"/>
    </source>
</evidence>
<dbReference type="OrthoDB" id="9791274at2"/>